<organism evidence="1 2">
    <name type="scientific">Mucilaginibacter terrigena</name>
    <dbReference type="NCBI Taxonomy" id="2492395"/>
    <lineage>
        <taxon>Bacteria</taxon>
        <taxon>Pseudomonadati</taxon>
        <taxon>Bacteroidota</taxon>
        <taxon>Sphingobacteriia</taxon>
        <taxon>Sphingobacteriales</taxon>
        <taxon>Sphingobacteriaceae</taxon>
        <taxon>Mucilaginibacter</taxon>
    </lineage>
</organism>
<dbReference type="AlphaFoldDB" id="A0A4Q5LME7"/>
<keyword evidence="2" id="KW-1185">Reference proteome</keyword>
<proteinExistence type="predicted"/>
<evidence type="ECO:0000313" key="2">
    <source>
        <dbReference type="Proteomes" id="UP000293331"/>
    </source>
</evidence>
<name>A0A4Q5LME7_9SPHI</name>
<dbReference type="Proteomes" id="UP000293331">
    <property type="component" value="Unassembled WGS sequence"/>
</dbReference>
<accession>A0A4Q5LME7</accession>
<evidence type="ECO:0000313" key="1">
    <source>
        <dbReference type="EMBL" id="RYU90858.1"/>
    </source>
</evidence>
<protein>
    <submittedName>
        <fullName evidence="1">Uncharacterized protein</fullName>
    </submittedName>
</protein>
<gene>
    <name evidence="1" type="ORF">EWM62_09465</name>
</gene>
<reference evidence="1 2" key="1">
    <citation type="submission" date="2019-02" db="EMBL/GenBank/DDBJ databases">
        <title>Bacterial novel species Mucilaginibacter sp. 17JY9-4 isolated from soil.</title>
        <authorList>
            <person name="Jung H.-Y."/>
        </authorList>
    </citation>
    <scope>NUCLEOTIDE SEQUENCE [LARGE SCALE GENOMIC DNA]</scope>
    <source>
        <strain evidence="1 2">17JY9-4</strain>
    </source>
</reference>
<comment type="caution">
    <text evidence="1">The sequence shown here is derived from an EMBL/GenBank/DDBJ whole genome shotgun (WGS) entry which is preliminary data.</text>
</comment>
<dbReference type="RefSeq" id="WP_129876406.1">
    <property type="nucleotide sequence ID" value="NZ_SEWG01000003.1"/>
</dbReference>
<sequence length="83" mass="9730">MSEIKDLESIATKAVHRLRQETLTSGQPFMINVSSLPENQCYFEYPDKSIKLVMFLKEKKDFSPLKNLTSRDRDRLRKRLGLV</sequence>
<dbReference type="OrthoDB" id="679082at2"/>
<dbReference type="EMBL" id="SEWG01000003">
    <property type="protein sequence ID" value="RYU90858.1"/>
    <property type="molecule type" value="Genomic_DNA"/>
</dbReference>